<dbReference type="AlphaFoldDB" id="A0A0K9Q289"/>
<dbReference type="GO" id="GO:0000976">
    <property type="term" value="F:transcription cis-regulatory region binding"/>
    <property type="evidence" value="ECO:0007669"/>
    <property type="project" value="UniProtKB-ARBA"/>
</dbReference>
<dbReference type="InterPro" id="IPR011598">
    <property type="entry name" value="bHLH_dom"/>
</dbReference>
<dbReference type="Proteomes" id="UP000036987">
    <property type="component" value="Unassembled WGS sequence"/>
</dbReference>
<dbReference type="CDD" id="cd11444">
    <property type="entry name" value="bHLH_AtIBH1_like"/>
    <property type="match status" value="1"/>
</dbReference>
<evidence type="ECO:0000256" key="2">
    <source>
        <dbReference type="ARBA" id="ARBA00005510"/>
    </source>
</evidence>
<dbReference type="GO" id="GO:0046983">
    <property type="term" value="F:protein dimerization activity"/>
    <property type="evidence" value="ECO:0007669"/>
    <property type="project" value="InterPro"/>
</dbReference>
<dbReference type="Gene3D" id="4.10.280.10">
    <property type="entry name" value="Helix-loop-helix DNA-binding domain"/>
    <property type="match status" value="1"/>
</dbReference>
<keyword evidence="3" id="KW-0805">Transcription regulation</keyword>
<evidence type="ECO:0000256" key="6">
    <source>
        <dbReference type="SAM" id="MobiDB-lite"/>
    </source>
</evidence>
<evidence type="ECO:0000256" key="5">
    <source>
        <dbReference type="ARBA" id="ARBA00023242"/>
    </source>
</evidence>
<keyword evidence="4" id="KW-0804">Transcription</keyword>
<dbReference type="InterPro" id="IPR036638">
    <property type="entry name" value="HLH_DNA-bd_sf"/>
</dbReference>
<comment type="subcellular location">
    <subcellularLocation>
        <location evidence="1">Nucleus</location>
    </subcellularLocation>
</comment>
<proteinExistence type="inferred from homology"/>
<dbReference type="InterPro" id="IPR044660">
    <property type="entry name" value="IBH1-like"/>
</dbReference>
<sequence>MRKGCLLPAGRSRSRSRSTRSTGGGAGLRKRRRITEEKLRELEEMVPGCHEMDVETVLRNTYDYIAFLEIQVKILKALSNLHGL</sequence>
<reference evidence="9" key="1">
    <citation type="journal article" date="2016" name="Nature">
        <title>The genome of the seagrass Zostera marina reveals angiosperm adaptation to the sea.</title>
        <authorList>
            <person name="Olsen J.L."/>
            <person name="Rouze P."/>
            <person name="Verhelst B."/>
            <person name="Lin Y.-C."/>
            <person name="Bayer T."/>
            <person name="Collen J."/>
            <person name="Dattolo E."/>
            <person name="De Paoli E."/>
            <person name="Dittami S."/>
            <person name="Maumus F."/>
            <person name="Michel G."/>
            <person name="Kersting A."/>
            <person name="Lauritano C."/>
            <person name="Lohaus R."/>
            <person name="Toepel M."/>
            <person name="Tonon T."/>
            <person name="Vanneste K."/>
            <person name="Amirebrahimi M."/>
            <person name="Brakel J."/>
            <person name="Bostroem C."/>
            <person name="Chovatia M."/>
            <person name="Grimwood J."/>
            <person name="Jenkins J.W."/>
            <person name="Jueterbock A."/>
            <person name="Mraz A."/>
            <person name="Stam W.T."/>
            <person name="Tice H."/>
            <person name="Bornberg-Bauer E."/>
            <person name="Green P.J."/>
            <person name="Pearson G.A."/>
            <person name="Procaccini G."/>
            <person name="Duarte C.M."/>
            <person name="Schmutz J."/>
            <person name="Reusch T.B.H."/>
            <person name="Van de Peer Y."/>
        </authorList>
    </citation>
    <scope>NUCLEOTIDE SEQUENCE [LARGE SCALE GENOMIC DNA]</scope>
    <source>
        <strain evidence="9">cv. Finnish</strain>
    </source>
</reference>
<dbReference type="GO" id="GO:0006355">
    <property type="term" value="P:regulation of DNA-templated transcription"/>
    <property type="evidence" value="ECO:0007669"/>
    <property type="project" value="InterPro"/>
</dbReference>
<evidence type="ECO:0000256" key="4">
    <source>
        <dbReference type="ARBA" id="ARBA00023163"/>
    </source>
</evidence>
<accession>A0A0K9Q289</accession>
<keyword evidence="5" id="KW-0539">Nucleus</keyword>
<feature type="region of interest" description="Disordered" evidence="6">
    <location>
        <begin position="1"/>
        <end position="31"/>
    </location>
</feature>
<evidence type="ECO:0000256" key="3">
    <source>
        <dbReference type="ARBA" id="ARBA00023015"/>
    </source>
</evidence>
<dbReference type="PANTHER" id="PTHR33124">
    <property type="entry name" value="TRANSCRIPTION FACTOR IBH1-LIKE 1"/>
    <property type="match status" value="1"/>
</dbReference>
<dbReference type="InterPro" id="IPR044549">
    <property type="entry name" value="bHLH_AtIBH1-like"/>
</dbReference>
<gene>
    <name evidence="8" type="ORF">ZOSMA_125G00330</name>
</gene>
<evidence type="ECO:0000256" key="1">
    <source>
        <dbReference type="ARBA" id="ARBA00004123"/>
    </source>
</evidence>
<dbReference type="SUPFAM" id="SSF47459">
    <property type="entry name" value="HLH, helix-loop-helix DNA-binding domain"/>
    <property type="match status" value="1"/>
</dbReference>
<evidence type="ECO:0000313" key="9">
    <source>
        <dbReference type="Proteomes" id="UP000036987"/>
    </source>
</evidence>
<protein>
    <recommendedName>
        <fullName evidence="7">BHLH domain-containing protein</fullName>
    </recommendedName>
</protein>
<evidence type="ECO:0000259" key="7">
    <source>
        <dbReference type="PROSITE" id="PS50888"/>
    </source>
</evidence>
<dbReference type="EMBL" id="LFYR01000277">
    <property type="protein sequence ID" value="KMZ74570.1"/>
    <property type="molecule type" value="Genomic_DNA"/>
</dbReference>
<name>A0A0K9Q289_ZOSMR</name>
<dbReference type="PANTHER" id="PTHR33124:SF9">
    <property type="entry name" value="TRANSCRIPTION FACTOR"/>
    <property type="match status" value="1"/>
</dbReference>
<evidence type="ECO:0000313" key="8">
    <source>
        <dbReference type="EMBL" id="KMZ74570.1"/>
    </source>
</evidence>
<dbReference type="PROSITE" id="PS50888">
    <property type="entry name" value="BHLH"/>
    <property type="match status" value="1"/>
</dbReference>
<keyword evidence="9" id="KW-1185">Reference proteome</keyword>
<organism evidence="8 9">
    <name type="scientific">Zostera marina</name>
    <name type="common">Eelgrass</name>
    <dbReference type="NCBI Taxonomy" id="29655"/>
    <lineage>
        <taxon>Eukaryota</taxon>
        <taxon>Viridiplantae</taxon>
        <taxon>Streptophyta</taxon>
        <taxon>Embryophyta</taxon>
        <taxon>Tracheophyta</taxon>
        <taxon>Spermatophyta</taxon>
        <taxon>Magnoliopsida</taxon>
        <taxon>Liliopsida</taxon>
        <taxon>Zosteraceae</taxon>
        <taxon>Zostera</taxon>
    </lineage>
</organism>
<dbReference type="OrthoDB" id="1363133at2759"/>
<comment type="similarity">
    <text evidence="2">Belongs to the bHLH protein family.</text>
</comment>
<dbReference type="GO" id="GO:0005634">
    <property type="term" value="C:nucleus"/>
    <property type="evidence" value="ECO:0007669"/>
    <property type="project" value="UniProtKB-SubCell"/>
</dbReference>
<comment type="caution">
    <text evidence="8">The sequence shown here is derived from an EMBL/GenBank/DDBJ whole genome shotgun (WGS) entry which is preliminary data.</text>
</comment>
<feature type="domain" description="BHLH" evidence="7">
    <location>
        <begin position="19"/>
        <end position="68"/>
    </location>
</feature>